<organism evidence="5 6">
    <name type="scientific">Ichthyophthirius multifiliis</name>
    <name type="common">White spot disease agent</name>
    <name type="synonym">Ich</name>
    <dbReference type="NCBI Taxonomy" id="5932"/>
    <lineage>
        <taxon>Eukaryota</taxon>
        <taxon>Sar</taxon>
        <taxon>Alveolata</taxon>
        <taxon>Ciliophora</taxon>
        <taxon>Intramacronucleata</taxon>
        <taxon>Oligohymenophorea</taxon>
        <taxon>Hymenostomatida</taxon>
        <taxon>Ophryoglenina</taxon>
        <taxon>Ichthyophthirius</taxon>
    </lineage>
</organism>
<dbReference type="PROSITE" id="PS00626">
    <property type="entry name" value="RCC1_2"/>
    <property type="match status" value="1"/>
</dbReference>
<dbReference type="InterPro" id="IPR000408">
    <property type="entry name" value="Reg_chr_condens"/>
</dbReference>
<dbReference type="EMBL" id="GL983834">
    <property type="protein sequence ID" value="EGR31664.1"/>
    <property type="molecule type" value="Genomic_DNA"/>
</dbReference>
<keyword evidence="6" id="KW-1185">Reference proteome</keyword>
<dbReference type="PROSITE" id="PS50012">
    <property type="entry name" value="RCC1_3"/>
    <property type="match status" value="8"/>
</dbReference>
<dbReference type="AlphaFoldDB" id="G0QSZ3"/>
<reference evidence="5 6" key="1">
    <citation type="submission" date="2011-07" db="EMBL/GenBank/DDBJ databases">
        <authorList>
            <person name="Coyne R."/>
            <person name="Brami D."/>
            <person name="Johnson J."/>
            <person name="Hostetler J."/>
            <person name="Hannick L."/>
            <person name="Clark T."/>
            <person name="Cassidy-Hanley D."/>
            <person name="Inman J."/>
        </authorList>
    </citation>
    <scope>NUCLEOTIDE SEQUENCE [LARGE SCALE GENOMIC DNA]</scope>
    <source>
        <strain evidence="5 6">G5</strain>
    </source>
</reference>
<dbReference type="InterPro" id="IPR009091">
    <property type="entry name" value="RCC1/BLIP-II"/>
</dbReference>
<keyword evidence="1" id="KW-0677">Repeat</keyword>
<feature type="compositionally biased region" description="Acidic residues" evidence="3">
    <location>
        <begin position="915"/>
        <end position="924"/>
    </location>
</feature>
<proteinExistence type="predicted"/>
<sequence length="1126" mass="129503">MMNKENKNQIYDIQELELQDKEIIYIACGHHHTLIIDENNQLYSFGMGKTGLLGNEHLEDVKIPQQLNLKQKFVQVACGATHSLALTISGIIFSWGKNLRGQLGHGNQNDCLKPKEVIQNDIIAEYIDCGDQHSAFVSKNKELYTWGNGQYYRLGHGVTTDELIPKKVVVLEDYYVTHVSCGMNHTLIVTGEGFVYAWGDGMYGKLGVSEDCKTQTLPTRVGMICKKFRKNKMYYQVAAGSMHSLALSTNGQIFTWGSSKSGNLGIGYNKDIQDYYTQPQKISIKLNKDKNLQFFSLQYYQAELNNKLTKAKNNNKNQINLNDSLDNIEVIQFKIDMYPLYIIDKQLIQRGPPSNIIFCQASQNNSFFLANNGQIFACGSVKKGIKLNQNSIVSKKLKQQAKTKNTNEIDTDLNDFNRPFQIQYFKNNIIRYISCSYLHAIAISQKGQAYVWGKNIYYQLGVGYSCNYNYIPQKLQGILETKTIIMSACSDKFSALLTDKGEVWTFGTSDCGVLGHQEKNYYVVPEPKMVNDIPQMIYIACGPQGMVSISAHKRQLYAWGNNIYGQLGIKIYRTEMNVNEYDEDKNGKQQNNEQIKPEEVQIKSVDMGMFHSVAIDNNGKIYSCGLRIYSGQANVFNVEDAKGIDDQFILIRTNELQNQQFIQVSCSEYHTLALSIQEQGEEQAQQYVYAWGLCNLGNLIFENSQDIVKYYQQLKQKPQKSQDLNKYISQKQILLPPTNISLIQKFILTNPDREIINEFYKKSIKYVSAGIFHNIAIGSDGKCFVWGSFQNGKLGLVVNKQNSKTQNCPTYVPIIQQSDNIYDDDNLLNSQQHISDQSFSMKASKARSQRKNFDNLSKQKDQTQKDNNNENEDEEYENELLNQKDIEIDIIEQSSYDSDITTDNFSSFKSQSDEQIVEDDDEQVQSDNQQKIQSLVKINLASSYFNIQKKQDYVIQIFSFNIKQIKVQKNIQNEEDQQKEEYLIKQDTILEEYCNNIFQESLVQVAEFERRFSMLESKIDSMLSQKIIEKCKDNSVELLENVQFNIPAFIIKNIQLYETMFSLLYHHPCYIINLVKLKKLNHFQLKILINLLYQNTIHNGCSNFTLITLTLQIFKYEFENQIIQLS</sequence>
<feature type="region of interest" description="Disordered" evidence="3">
    <location>
        <begin position="838"/>
        <end position="877"/>
    </location>
</feature>
<dbReference type="RefSeq" id="XP_004035150.1">
    <property type="nucleotide sequence ID" value="XM_004035102.1"/>
</dbReference>
<evidence type="ECO:0000256" key="2">
    <source>
        <dbReference type="PROSITE-ProRule" id="PRU00235"/>
    </source>
</evidence>
<dbReference type="InterPro" id="IPR058923">
    <property type="entry name" value="RCC1-like_dom"/>
</dbReference>
<dbReference type="Gene3D" id="2.130.10.30">
    <property type="entry name" value="Regulator of chromosome condensation 1/beta-lactamase-inhibitor protein II"/>
    <property type="match status" value="4"/>
</dbReference>
<feature type="repeat" description="RCC1" evidence="2">
    <location>
        <begin position="40"/>
        <end position="89"/>
    </location>
</feature>
<feature type="repeat" description="RCC1" evidence="2">
    <location>
        <begin position="554"/>
        <end position="618"/>
    </location>
</feature>
<dbReference type="PRINTS" id="PR00633">
    <property type="entry name" value="RCCNDNSATION"/>
</dbReference>
<accession>G0QSZ3</accession>
<feature type="region of interest" description="Disordered" evidence="3">
    <location>
        <begin position="901"/>
        <end position="925"/>
    </location>
</feature>
<dbReference type="GeneID" id="14907809"/>
<dbReference type="eggNOG" id="KOG1426">
    <property type="taxonomic scope" value="Eukaryota"/>
</dbReference>
<feature type="non-terminal residue" evidence="5">
    <location>
        <position position="1126"/>
    </location>
</feature>
<feature type="repeat" description="RCC1" evidence="2">
    <location>
        <begin position="90"/>
        <end position="140"/>
    </location>
</feature>
<feature type="repeat" description="RCC1" evidence="2">
    <location>
        <begin position="447"/>
        <end position="500"/>
    </location>
</feature>
<dbReference type="PANTHER" id="PTHR22870">
    <property type="entry name" value="REGULATOR OF CHROMOSOME CONDENSATION"/>
    <property type="match status" value="1"/>
</dbReference>
<name>G0QSZ3_ICHMU</name>
<evidence type="ECO:0000313" key="6">
    <source>
        <dbReference type="Proteomes" id="UP000008983"/>
    </source>
</evidence>
<feature type="repeat" description="RCC1" evidence="2">
    <location>
        <begin position="501"/>
        <end position="552"/>
    </location>
</feature>
<evidence type="ECO:0000256" key="3">
    <source>
        <dbReference type="SAM" id="MobiDB-lite"/>
    </source>
</evidence>
<dbReference type="OrthoDB" id="289810at2759"/>
<feature type="domain" description="RCC1-like" evidence="4">
    <location>
        <begin position="16"/>
        <end position="286"/>
    </location>
</feature>
<feature type="compositionally biased region" description="Basic and acidic residues" evidence="3">
    <location>
        <begin position="851"/>
        <end position="868"/>
    </location>
</feature>
<dbReference type="InParanoid" id="G0QSZ3"/>
<feature type="repeat" description="RCC1" evidence="2">
    <location>
        <begin position="251"/>
        <end position="307"/>
    </location>
</feature>
<dbReference type="PANTHER" id="PTHR22870:SF155">
    <property type="entry name" value="E3 UBIQUITIN-PROTEIN LIGASE HERC1-RELATED"/>
    <property type="match status" value="1"/>
</dbReference>
<dbReference type="SUPFAM" id="SSF50985">
    <property type="entry name" value="RCC1/BLIP-II"/>
    <property type="match status" value="2"/>
</dbReference>
<dbReference type="STRING" id="857967.G0QSZ3"/>
<evidence type="ECO:0000313" key="5">
    <source>
        <dbReference type="EMBL" id="EGR31664.1"/>
    </source>
</evidence>
<evidence type="ECO:0000259" key="4">
    <source>
        <dbReference type="Pfam" id="PF25390"/>
    </source>
</evidence>
<feature type="repeat" description="RCC1" evidence="2">
    <location>
        <begin position="193"/>
        <end position="250"/>
    </location>
</feature>
<gene>
    <name evidence="5" type="ORF">IMG5_104860</name>
</gene>
<evidence type="ECO:0000256" key="1">
    <source>
        <dbReference type="ARBA" id="ARBA00022737"/>
    </source>
</evidence>
<feature type="repeat" description="RCC1" evidence="2">
    <location>
        <begin position="141"/>
        <end position="192"/>
    </location>
</feature>
<dbReference type="Proteomes" id="UP000008983">
    <property type="component" value="Unassembled WGS sequence"/>
</dbReference>
<dbReference type="Pfam" id="PF25390">
    <property type="entry name" value="WD40_RLD"/>
    <property type="match status" value="2"/>
</dbReference>
<dbReference type="InterPro" id="IPR051210">
    <property type="entry name" value="Ub_ligase/GEF_domain"/>
</dbReference>
<feature type="domain" description="RCC1-like" evidence="4">
    <location>
        <begin position="416"/>
        <end position="813"/>
    </location>
</feature>
<protein>
    <recommendedName>
        <fullName evidence="4">RCC1-like domain-containing protein</fullName>
    </recommendedName>
</protein>